<organism evidence="2 3">
    <name type="scientific">Flavobacterium agri</name>
    <dbReference type="NCBI Taxonomy" id="2743471"/>
    <lineage>
        <taxon>Bacteria</taxon>
        <taxon>Pseudomonadati</taxon>
        <taxon>Bacteroidota</taxon>
        <taxon>Flavobacteriia</taxon>
        <taxon>Flavobacteriales</taxon>
        <taxon>Flavobacteriaceae</taxon>
        <taxon>Flavobacterium</taxon>
    </lineage>
</organism>
<reference evidence="2 3" key="1">
    <citation type="submission" date="2020-07" db="EMBL/GenBank/DDBJ databases">
        <authorList>
            <person name="Sun Q."/>
        </authorList>
    </citation>
    <scope>NUCLEOTIDE SEQUENCE [LARGE SCALE GENOMIC DNA]</scope>
    <source>
        <strain evidence="2 3">MAH-1</strain>
    </source>
</reference>
<dbReference type="Gene3D" id="2.40.160.20">
    <property type="match status" value="1"/>
</dbReference>
<name>A0A7Y9C4W2_9FLAO</name>
<dbReference type="AlphaFoldDB" id="A0A7Y9C4W2"/>
<sequence>MKQIICAAVLAVCTFGVQAQEKKFHFGAKAGAQSTTITGDEEDVSARIGAHVGVFGEYMINDKFSIQPELVFSMQGADSDVEENVFGENYKGEWVKLNYLNLPVLVKYHFSGVKGLSVGVGPQVGFLLSAKQKYTTSVEGVTTEHEDDVKDNLKSIDFGLTAGAEYELPVHVFFGIRAYQGFMNINDIDNDKAYNSVFQLSAGYRF</sequence>
<dbReference type="Proteomes" id="UP000535020">
    <property type="component" value="Unassembled WGS sequence"/>
</dbReference>
<accession>A0A7Y9C4W2</accession>
<evidence type="ECO:0000259" key="1">
    <source>
        <dbReference type="Pfam" id="PF13568"/>
    </source>
</evidence>
<dbReference type="InterPro" id="IPR025665">
    <property type="entry name" value="Beta-barrel_OMP_2"/>
</dbReference>
<dbReference type="SUPFAM" id="SSF56925">
    <property type="entry name" value="OMPA-like"/>
    <property type="match status" value="1"/>
</dbReference>
<proteinExistence type="predicted"/>
<dbReference type="InterPro" id="IPR011250">
    <property type="entry name" value="OMP/PagP_B-barrel"/>
</dbReference>
<keyword evidence="3" id="KW-1185">Reference proteome</keyword>
<gene>
    <name evidence="2" type="ORF">HZF10_06945</name>
</gene>
<evidence type="ECO:0000313" key="2">
    <source>
        <dbReference type="EMBL" id="NYA70651.1"/>
    </source>
</evidence>
<dbReference type="RefSeq" id="WP_176005474.1">
    <property type="nucleotide sequence ID" value="NZ_JABWMI010000008.1"/>
</dbReference>
<protein>
    <submittedName>
        <fullName evidence="2">PorT family protein</fullName>
    </submittedName>
</protein>
<evidence type="ECO:0000313" key="3">
    <source>
        <dbReference type="Proteomes" id="UP000535020"/>
    </source>
</evidence>
<feature type="domain" description="Outer membrane protein beta-barrel" evidence="1">
    <location>
        <begin position="18"/>
        <end position="185"/>
    </location>
</feature>
<comment type="caution">
    <text evidence="2">The sequence shown here is derived from an EMBL/GenBank/DDBJ whole genome shotgun (WGS) entry which is preliminary data.</text>
</comment>
<dbReference type="Pfam" id="PF13568">
    <property type="entry name" value="OMP_b-brl_2"/>
    <property type="match status" value="1"/>
</dbReference>
<dbReference type="EMBL" id="JACBJI010000002">
    <property type="protein sequence ID" value="NYA70651.1"/>
    <property type="molecule type" value="Genomic_DNA"/>
</dbReference>